<dbReference type="GO" id="GO:0004180">
    <property type="term" value="F:carboxypeptidase activity"/>
    <property type="evidence" value="ECO:0007669"/>
    <property type="project" value="UniProtKB-KW"/>
</dbReference>
<keyword evidence="3" id="KW-0121">Carboxypeptidase</keyword>
<evidence type="ECO:0000259" key="2">
    <source>
        <dbReference type="Pfam" id="PF02557"/>
    </source>
</evidence>
<feature type="domain" description="D-alanyl-D-alanine carboxypeptidase-like core" evidence="2">
    <location>
        <begin position="154"/>
        <end position="262"/>
    </location>
</feature>
<name>A0A1J5QXZ1_9ZZZZ</name>
<accession>A0A1J5QXZ1</accession>
<dbReference type="Pfam" id="PF02557">
    <property type="entry name" value="VanY"/>
    <property type="match status" value="1"/>
</dbReference>
<feature type="region of interest" description="Disordered" evidence="1">
    <location>
        <begin position="1"/>
        <end position="33"/>
    </location>
</feature>
<dbReference type="GO" id="GO:0006508">
    <property type="term" value="P:proteolysis"/>
    <property type="evidence" value="ECO:0007669"/>
    <property type="project" value="InterPro"/>
</dbReference>
<organism evidence="3">
    <name type="scientific">mine drainage metagenome</name>
    <dbReference type="NCBI Taxonomy" id="410659"/>
    <lineage>
        <taxon>unclassified sequences</taxon>
        <taxon>metagenomes</taxon>
        <taxon>ecological metagenomes</taxon>
    </lineage>
</organism>
<proteinExistence type="predicted"/>
<dbReference type="PANTHER" id="PTHR34385:SF1">
    <property type="entry name" value="PEPTIDOGLYCAN L-ALANYL-D-GLUTAMATE ENDOPEPTIDASE CWLK"/>
    <property type="match status" value="1"/>
</dbReference>
<protein>
    <submittedName>
        <fullName evidence="3">D-alanyl-D-alanine carboxypeptidase</fullName>
    </submittedName>
</protein>
<evidence type="ECO:0000256" key="1">
    <source>
        <dbReference type="SAM" id="MobiDB-lite"/>
    </source>
</evidence>
<dbReference type="AlphaFoldDB" id="A0A1J5QXZ1"/>
<keyword evidence="3" id="KW-0645">Protease</keyword>
<gene>
    <name evidence="3" type="ORF">GALL_334700</name>
</gene>
<dbReference type="InterPro" id="IPR052179">
    <property type="entry name" value="DD-CPase-like"/>
</dbReference>
<dbReference type="EMBL" id="MLJW01000597">
    <property type="protein sequence ID" value="OIQ84711.1"/>
    <property type="molecule type" value="Genomic_DNA"/>
</dbReference>
<reference evidence="3" key="1">
    <citation type="submission" date="2016-10" db="EMBL/GenBank/DDBJ databases">
        <title>Sequence of Gallionella enrichment culture.</title>
        <authorList>
            <person name="Poehlein A."/>
            <person name="Muehling M."/>
            <person name="Daniel R."/>
        </authorList>
    </citation>
    <scope>NUCLEOTIDE SEQUENCE</scope>
</reference>
<dbReference type="CDD" id="cd14814">
    <property type="entry name" value="Peptidase_M15"/>
    <property type="match status" value="1"/>
</dbReference>
<dbReference type="SUPFAM" id="SSF55166">
    <property type="entry name" value="Hedgehog/DD-peptidase"/>
    <property type="match status" value="1"/>
</dbReference>
<dbReference type="PANTHER" id="PTHR34385">
    <property type="entry name" value="D-ALANYL-D-ALANINE CARBOXYPEPTIDASE"/>
    <property type="match status" value="1"/>
</dbReference>
<dbReference type="InterPro" id="IPR009045">
    <property type="entry name" value="Zn_M74/Hedgehog-like"/>
</dbReference>
<comment type="caution">
    <text evidence="3">The sequence shown here is derived from an EMBL/GenBank/DDBJ whole genome shotgun (WGS) entry which is preliminary data.</text>
</comment>
<keyword evidence="3" id="KW-0378">Hydrolase</keyword>
<sequence length="273" mass="28751">MGSHSPHTAATGVPSRRERRRSQKEARAASGPVRGRVLARGGVLMALGGITVGLPLTHHVAPGDGTFVGGLSRVSATAVEYPSTLQVILASREVSSTPPLALVGGDQVVTRAEIAASRSQDRSALPGCNPNVEPTGGNGQLDTAELCTLWDGVHQLRADAAVAISEMDVAFKARFGSDLCLTDGYRTLAIQKTLKYEKGGLAAVPGTSNHGWGLAVDLCSDETSGAPWEWLNENGAVYGWQNPDWAKRGGSGPHEPWHWEYTKGVQDLAARLG</sequence>
<evidence type="ECO:0000313" key="3">
    <source>
        <dbReference type="EMBL" id="OIQ84711.1"/>
    </source>
</evidence>
<dbReference type="InterPro" id="IPR003709">
    <property type="entry name" value="VanY-like_core_dom"/>
</dbReference>
<dbReference type="Gene3D" id="3.30.1380.10">
    <property type="match status" value="1"/>
</dbReference>